<evidence type="ECO:0000256" key="1">
    <source>
        <dbReference type="SAM" id="MobiDB-lite"/>
    </source>
</evidence>
<name>S3DV77_GLAL2</name>
<gene>
    <name evidence="2" type="ORF">GLAREA_05169</name>
</gene>
<evidence type="ECO:0000313" key="3">
    <source>
        <dbReference type="Proteomes" id="UP000016922"/>
    </source>
</evidence>
<feature type="compositionally biased region" description="Basic and acidic residues" evidence="1">
    <location>
        <begin position="45"/>
        <end position="68"/>
    </location>
</feature>
<dbReference type="AlphaFoldDB" id="S3DV77"/>
<dbReference type="Proteomes" id="UP000016922">
    <property type="component" value="Unassembled WGS sequence"/>
</dbReference>
<feature type="region of interest" description="Disordered" evidence="1">
    <location>
        <begin position="38"/>
        <end position="69"/>
    </location>
</feature>
<sequence length="122" mass="13576">MSQVQKIAGGVIAALGGVYAYSTLSTTRVSGVDTQADVAAVKPRSRPEEKVRREYDDDHPKPVEDRHGNTVMKHSIAAEKNQHMVRQGVFSGKEFDNHEQKHSANPCDDFETIEKQKKDGKK</sequence>
<evidence type="ECO:0000313" key="2">
    <source>
        <dbReference type="EMBL" id="EPE35831.1"/>
    </source>
</evidence>
<feature type="compositionally biased region" description="Basic and acidic residues" evidence="1">
    <location>
        <begin position="93"/>
        <end position="102"/>
    </location>
</feature>
<feature type="compositionally biased region" description="Basic and acidic residues" evidence="1">
    <location>
        <begin position="112"/>
        <end position="122"/>
    </location>
</feature>
<organism evidence="2 3">
    <name type="scientific">Glarea lozoyensis (strain ATCC 20868 / MF5171)</name>
    <dbReference type="NCBI Taxonomy" id="1116229"/>
    <lineage>
        <taxon>Eukaryota</taxon>
        <taxon>Fungi</taxon>
        <taxon>Dikarya</taxon>
        <taxon>Ascomycota</taxon>
        <taxon>Pezizomycotina</taxon>
        <taxon>Leotiomycetes</taxon>
        <taxon>Helotiales</taxon>
        <taxon>Helotiaceae</taxon>
        <taxon>Glarea</taxon>
    </lineage>
</organism>
<accession>S3DV77</accession>
<protein>
    <submittedName>
        <fullName evidence="2">Uncharacterized protein</fullName>
    </submittedName>
</protein>
<dbReference type="EMBL" id="KE145353">
    <property type="protein sequence ID" value="EPE35831.1"/>
    <property type="molecule type" value="Genomic_DNA"/>
</dbReference>
<dbReference type="RefSeq" id="XP_008076649.1">
    <property type="nucleotide sequence ID" value="XM_008078458.1"/>
</dbReference>
<dbReference type="KEGG" id="glz:GLAREA_05169"/>
<reference evidence="2 3" key="1">
    <citation type="journal article" date="2013" name="BMC Genomics">
        <title>Genomics-driven discovery of the pneumocandin biosynthetic gene cluster in the fungus Glarea lozoyensis.</title>
        <authorList>
            <person name="Chen L."/>
            <person name="Yue Q."/>
            <person name="Zhang X."/>
            <person name="Xiang M."/>
            <person name="Wang C."/>
            <person name="Li S."/>
            <person name="Che Y."/>
            <person name="Ortiz-Lopez F.J."/>
            <person name="Bills G.F."/>
            <person name="Liu X."/>
            <person name="An Z."/>
        </authorList>
    </citation>
    <scope>NUCLEOTIDE SEQUENCE [LARGE SCALE GENOMIC DNA]</scope>
    <source>
        <strain evidence="3">ATCC 20868 / MF5171</strain>
    </source>
</reference>
<dbReference type="STRING" id="1116229.S3DV77"/>
<dbReference type="GeneID" id="19464223"/>
<keyword evidence="3" id="KW-1185">Reference proteome</keyword>
<dbReference type="HOGENOM" id="CLU_2026967_0_0_1"/>
<proteinExistence type="predicted"/>
<feature type="region of interest" description="Disordered" evidence="1">
    <location>
        <begin position="91"/>
        <end position="122"/>
    </location>
</feature>
<dbReference type="eggNOG" id="ENOG502TH4N">
    <property type="taxonomic scope" value="Eukaryota"/>
</dbReference>
<dbReference type="OrthoDB" id="5418632at2759"/>